<feature type="transmembrane region" description="Helical" evidence="1">
    <location>
        <begin position="56"/>
        <end position="76"/>
    </location>
</feature>
<keyword evidence="1" id="KW-0812">Transmembrane</keyword>
<dbReference type="GO" id="GO:0004175">
    <property type="term" value="F:endopeptidase activity"/>
    <property type="evidence" value="ECO:0007669"/>
    <property type="project" value="UniProtKB-ARBA"/>
</dbReference>
<dbReference type="EMBL" id="UAUX01000018">
    <property type="protein sequence ID" value="SQA00527.1"/>
    <property type="molecule type" value="Genomic_DNA"/>
</dbReference>
<evidence type="ECO:0000259" key="2">
    <source>
        <dbReference type="Pfam" id="PF02517"/>
    </source>
</evidence>
<dbReference type="PANTHER" id="PTHR36435">
    <property type="entry name" value="SLR1288 PROTEIN"/>
    <property type="match status" value="1"/>
</dbReference>
<protein>
    <submittedName>
        <fullName evidence="3">Membrane protein</fullName>
    </submittedName>
</protein>
<proteinExistence type="predicted"/>
<dbReference type="Proteomes" id="UP000249913">
    <property type="component" value="Unassembled WGS sequence"/>
</dbReference>
<dbReference type="PANTHER" id="PTHR36435:SF1">
    <property type="entry name" value="CAAX AMINO TERMINAL PROTEASE FAMILY PROTEIN"/>
    <property type="match status" value="1"/>
</dbReference>
<evidence type="ECO:0000313" key="4">
    <source>
        <dbReference type="Proteomes" id="UP000249913"/>
    </source>
</evidence>
<dbReference type="InterPro" id="IPR052710">
    <property type="entry name" value="CAAX_protease"/>
</dbReference>
<gene>
    <name evidence="3" type="ORF">NCTC7878_03696</name>
</gene>
<feature type="domain" description="CAAX prenyl protease 2/Lysostaphin resistance protein A-like" evidence="2">
    <location>
        <begin position="32"/>
        <end position="118"/>
    </location>
</feature>
<keyword evidence="1" id="KW-1133">Transmembrane helix</keyword>
<name>A0A2X2K2Q8_STAAU</name>
<sequence length="120" mass="13877">MYGLDYLYDTFAPPTLNEILIDEESEDAPYHIALLSTAIIPPITEEIICRGLIIRILFRNHLFLGFIVSTVFFTLIHESNTLIGYLPYFYSGLIFGYTYLKTKRLEVPILIHFINNLLAM</sequence>
<dbReference type="InterPro" id="IPR003675">
    <property type="entry name" value="Rce1/LyrA-like_dom"/>
</dbReference>
<dbReference type="Pfam" id="PF02517">
    <property type="entry name" value="Rce1-like"/>
    <property type="match status" value="1"/>
</dbReference>
<reference evidence="3 4" key="1">
    <citation type="submission" date="2018-06" db="EMBL/GenBank/DDBJ databases">
        <authorList>
            <consortium name="Pathogen Informatics"/>
            <person name="Doyle S."/>
        </authorList>
    </citation>
    <scope>NUCLEOTIDE SEQUENCE [LARGE SCALE GENOMIC DNA]</scope>
    <source>
        <strain evidence="3 4">NCTC7878</strain>
    </source>
</reference>
<feature type="transmembrane region" description="Helical" evidence="1">
    <location>
        <begin position="82"/>
        <end position="100"/>
    </location>
</feature>
<evidence type="ECO:0000313" key="3">
    <source>
        <dbReference type="EMBL" id="SQA00527.1"/>
    </source>
</evidence>
<evidence type="ECO:0000256" key="1">
    <source>
        <dbReference type="SAM" id="Phobius"/>
    </source>
</evidence>
<accession>A0A2X2K2Q8</accession>
<organism evidence="3 4">
    <name type="scientific">Staphylococcus aureus</name>
    <dbReference type="NCBI Taxonomy" id="1280"/>
    <lineage>
        <taxon>Bacteria</taxon>
        <taxon>Bacillati</taxon>
        <taxon>Bacillota</taxon>
        <taxon>Bacilli</taxon>
        <taxon>Bacillales</taxon>
        <taxon>Staphylococcaceae</taxon>
        <taxon>Staphylococcus</taxon>
    </lineage>
</organism>
<keyword evidence="1" id="KW-0472">Membrane</keyword>
<dbReference type="AlphaFoldDB" id="A0A2X2K2Q8"/>
<dbReference type="GO" id="GO:0080120">
    <property type="term" value="P:CAAX-box protein maturation"/>
    <property type="evidence" value="ECO:0007669"/>
    <property type="project" value="UniProtKB-ARBA"/>
</dbReference>